<evidence type="ECO:0000313" key="2">
    <source>
        <dbReference type="Proteomes" id="UP000187609"/>
    </source>
</evidence>
<dbReference type="Gramene" id="OIT07472">
    <property type="protein sequence ID" value="OIT07472"/>
    <property type="gene ID" value="A4A49_62949"/>
</dbReference>
<dbReference type="EMBL" id="MJEQ01037183">
    <property type="protein sequence ID" value="OIT07472.1"/>
    <property type="molecule type" value="Genomic_DNA"/>
</dbReference>
<name>A0A1J6J474_NICAT</name>
<accession>A0A1J6J474</accession>
<dbReference type="AlphaFoldDB" id="A0A1J6J474"/>
<keyword evidence="2" id="KW-1185">Reference proteome</keyword>
<feature type="non-terminal residue" evidence="1">
    <location>
        <position position="187"/>
    </location>
</feature>
<sequence>MGDQANTAALEMVEKPAVIKPTAVHDEGQSLEDVDALSYTIGSKLEADVALNATGDRPIVWAPKSSAAIVDVVEKPVGFLPTVTQDEGQEREGVNARQKIGMGDGIVKNIAGEDWTVVARTPANQQQAVTHRSPKNRRFPGLKDQVITSKNIEFSNSFEALLNEHDHVMNEEGKNVQQVLCDTIQKL</sequence>
<gene>
    <name evidence="1" type="ORF">A4A49_62949</name>
</gene>
<dbReference type="SMR" id="A0A1J6J474"/>
<organism evidence="1 2">
    <name type="scientific">Nicotiana attenuata</name>
    <name type="common">Coyote tobacco</name>
    <dbReference type="NCBI Taxonomy" id="49451"/>
    <lineage>
        <taxon>Eukaryota</taxon>
        <taxon>Viridiplantae</taxon>
        <taxon>Streptophyta</taxon>
        <taxon>Embryophyta</taxon>
        <taxon>Tracheophyta</taxon>
        <taxon>Spermatophyta</taxon>
        <taxon>Magnoliopsida</taxon>
        <taxon>eudicotyledons</taxon>
        <taxon>Gunneridae</taxon>
        <taxon>Pentapetalae</taxon>
        <taxon>asterids</taxon>
        <taxon>lamiids</taxon>
        <taxon>Solanales</taxon>
        <taxon>Solanaceae</taxon>
        <taxon>Nicotianoideae</taxon>
        <taxon>Nicotianeae</taxon>
        <taxon>Nicotiana</taxon>
    </lineage>
</organism>
<dbReference type="Proteomes" id="UP000187609">
    <property type="component" value="Unassembled WGS sequence"/>
</dbReference>
<comment type="caution">
    <text evidence="1">The sequence shown here is derived from an EMBL/GenBank/DDBJ whole genome shotgun (WGS) entry which is preliminary data.</text>
</comment>
<proteinExistence type="predicted"/>
<reference evidence="1" key="1">
    <citation type="submission" date="2016-11" db="EMBL/GenBank/DDBJ databases">
        <title>The genome of Nicotiana attenuata.</title>
        <authorList>
            <person name="Xu S."/>
            <person name="Brockmoeller T."/>
            <person name="Gaquerel E."/>
            <person name="Navarro A."/>
            <person name="Kuhl H."/>
            <person name="Gase K."/>
            <person name="Ling Z."/>
            <person name="Zhou W."/>
            <person name="Kreitzer C."/>
            <person name="Stanke M."/>
            <person name="Tang H."/>
            <person name="Lyons E."/>
            <person name="Pandey P."/>
            <person name="Pandey S.P."/>
            <person name="Timmermann B."/>
            <person name="Baldwin I.T."/>
        </authorList>
    </citation>
    <scope>NUCLEOTIDE SEQUENCE [LARGE SCALE GENOMIC DNA]</scope>
    <source>
        <strain evidence="1">UT</strain>
    </source>
</reference>
<evidence type="ECO:0000313" key="1">
    <source>
        <dbReference type="EMBL" id="OIT07472.1"/>
    </source>
</evidence>
<protein>
    <submittedName>
        <fullName evidence="1">Uncharacterized protein</fullName>
    </submittedName>
</protein>